<evidence type="ECO:0000259" key="7">
    <source>
        <dbReference type="Pfam" id="PF23559"/>
    </source>
</evidence>
<dbReference type="CDD" id="cd14798">
    <property type="entry name" value="RX-CC_like"/>
    <property type="match status" value="1"/>
</dbReference>
<dbReference type="SUPFAM" id="SSF52540">
    <property type="entry name" value="P-loop containing nucleoside triphosphate hydrolases"/>
    <property type="match status" value="1"/>
</dbReference>
<dbReference type="InterPro" id="IPR041118">
    <property type="entry name" value="Rx_N"/>
</dbReference>
<feature type="domain" description="NB-ARC" evidence="5">
    <location>
        <begin position="207"/>
        <end position="377"/>
    </location>
</feature>
<protein>
    <submittedName>
        <fullName evidence="9">Uncharacterized protein</fullName>
    </submittedName>
</protein>
<dbReference type="GO" id="GO:0043531">
    <property type="term" value="F:ADP binding"/>
    <property type="evidence" value="ECO:0007669"/>
    <property type="project" value="InterPro"/>
</dbReference>
<evidence type="ECO:0000256" key="1">
    <source>
        <dbReference type="ARBA" id="ARBA00022737"/>
    </source>
</evidence>
<feature type="domain" description="Disease resistance protein winged helix" evidence="7">
    <location>
        <begin position="467"/>
        <end position="536"/>
    </location>
</feature>
<dbReference type="InterPro" id="IPR032675">
    <property type="entry name" value="LRR_dom_sf"/>
</dbReference>
<dbReference type="Pfam" id="PF23559">
    <property type="entry name" value="WHD_DRP"/>
    <property type="match status" value="1"/>
</dbReference>
<dbReference type="InterPro" id="IPR027417">
    <property type="entry name" value="P-loop_NTPase"/>
</dbReference>
<feature type="coiled-coil region" evidence="4">
    <location>
        <begin position="57"/>
        <end position="111"/>
    </location>
</feature>
<dbReference type="Pfam" id="PF00931">
    <property type="entry name" value="NB-ARC"/>
    <property type="match status" value="1"/>
</dbReference>
<dbReference type="InterPro" id="IPR038005">
    <property type="entry name" value="RX-like_CC"/>
</dbReference>
<dbReference type="Gene3D" id="3.40.50.300">
    <property type="entry name" value="P-loop containing nucleotide triphosphate hydrolases"/>
    <property type="match status" value="1"/>
</dbReference>
<evidence type="ECO:0000256" key="2">
    <source>
        <dbReference type="ARBA" id="ARBA00022741"/>
    </source>
</evidence>
<dbReference type="PRINTS" id="PR00364">
    <property type="entry name" value="DISEASERSIST"/>
</dbReference>
<dbReference type="InterPro" id="IPR058922">
    <property type="entry name" value="WHD_DRP"/>
</dbReference>
<dbReference type="GO" id="GO:0098542">
    <property type="term" value="P:defense response to other organism"/>
    <property type="evidence" value="ECO:0007669"/>
    <property type="project" value="TreeGrafter"/>
</dbReference>
<feature type="domain" description="Disease resistance R13L4/SHOC-2-like LRR" evidence="8">
    <location>
        <begin position="667"/>
        <end position="944"/>
    </location>
</feature>
<feature type="domain" description="Disease resistance N-terminal" evidence="6">
    <location>
        <begin position="42"/>
        <end position="116"/>
    </location>
</feature>
<dbReference type="Gene3D" id="1.10.8.430">
    <property type="entry name" value="Helical domain of apoptotic protease-activating factors"/>
    <property type="match status" value="1"/>
</dbReference>
<name>A0A7J6E287_CANSA</name>
<evidence type="ECO:0000259" key="6">
    <source>
        <dbReference type="Pfam" id="PF18052"/>
    </source>
</evidence>
<dbReference type="PANTHER" id="PTHR23155">
    <property type="entry name" value="DISEASE RESISTANCE PROTEIN RP"/>
    <property type="match status" value="1"/>
</dbReference>
<keyword evidence="3" id="KW-0611">Plant defense</keyword>
<dbReference type="AlphaFoldDB" id="A0A7J6E287"/>
<organism evidence="9 10">
    <name type="scientific">Cannabis sativa</name>
    <name type="common">Hemp</name>
    <name type="synonym">Marijuana</name>
    <dbReference type="NCBI Taxonomy" id="3483"/>
    <lineage>
        <taxon>Eukaryota</taxon>
        <taxon>Viridiplantae</taxon>
        <taxon>Streptophyta</taxon>
        <taxon>Embryophyta</taxon>
        <taxon>Tracheophyta</taxon>
        <taxon>Spermatophyta</taxon>
        <taxon>Magnoliopsida</taxon>
        <taxon>eudicotyledons</taxon>
        <taxon>Gunneridae</taxon>
        <taxon>Pentapetalae</taxon>
        <taxon>rosids</taxon>
        <taxon>fabids</taxon>
        <taxon>Rosales</taxon>
        <taxon>Cannabaceae</taxon>
        <taxon>Cannabis</taxon>
    </lineage>
</organism>
<gene>
    <name evidence="9" type="ORF">F8388_016685</name>
</gene>
<proteinExistence type="predicted"/>
<dbReference type="EMBL" id="JAATIP010000314">
    <property type="protein sequence ID" value="KAF4352406.1"/>
    <property type="molecule type" value="Genomic_DNA"/>
</dbReference>
<evidence type="ECO:0000256" key="4">
    <source>
        <dbReference type="SAM" id="Coils"/>
    </source>
</evidence>
<dbReference type="InterPro" id="IPR055414">
    <property type="entry name" value="LRR_R13L4/SHOC2-like"/>
</dbReference>
<evidence type="ECO:0000259" key="5">
    <source>
        <dbReference type="Pfam" id="PF00931"/>
    </source>
</evidence>
<dbReference type="Proteomes" id="UP000525078">
    <property type="component" value="Unassembled WGS sequence"/>
</dbReference>
<keyword evidence="4" id="KW-0175">Coiled coil</keyword>
<comment type="caution">
    <text evidence="9">The sequence shown here is derived from an EMBL/GenBank/DDBJ whole genome shotgun (WGS) entry which is preliminary data.</text>
</comment>
<dbReference type="InterPro" id="IPR002182">
    <property type="entry name" value="NB-ARC"/>
</dbReference>
<dbReference type="Pfam" id="PF23598">
    <property type="entry name" value="LRR_14"/>
    <property type="match status" value="1"/>
</dbReference>
<dbReference type="Gene3D" id="3.80.10.10">
    <property type="entry name" value="Ribonuclease Inhibitor"/>
    <property type="match status" value="1"/>
</dbReference>
<sequence length="974" mass="112313">MRRLKVQLCSNFCLEVSQYRCSLLENELKITIWSVLNFLLLLPAEAWPLHQGVRRKVECLKRELEIIQCLLKDADAKSDRGELSDAVKTWVKQLREEADHTEDVIDEYRRYVAQSTGDKRGFVGFLRKVGLQIKALKSRYPIASQIRGINESLRRIKDEGRAYGLSQSLGLQRSSRENTYMEEHDSRLGSLFIVEDDEYVDVPSIQEELRRSLVEGGSSRTVTSMVGQGGIGKTTLVKKVFDEVKHNFDCHAWIDVSQSYDVKILVKSMIQQMFEIDVCSSTSTREHHTIQRLITPLRQYLQAKSYLVVFDDVWNANFWEVIKHALPSNNKGNRIIITTRNSTIAAACKESPFDTVQKLETWSQEMAWKLFCKKAFRFEFESRCPEELKSLSHKIVSKCQGLPLTIGTVAGLLSRTRKVQFEWQRALDNLDFEFQTNPELTRITKILSLSYHDLPYHLKSCLLYFGIFPEDYKISCDRMYELWIAEGLVKAYGNKTQKDVAKEYLNELIERNLVVFELYYGALPYCRAHDLIREFIYSRADDLCFCRVLDGKNLIFGGKSRCLSIRGSMKNVSETMKEYTSVRSVFLFNFNDDLIRNMSSLVTLLQTCKLLKVLDFEGAHLDNLPEEIGYLFHLRYLNLKHTKIKVIPKCIGKLHNLQSLNLMFTLVQRLPKTIGKLHNLQNLNLKLTLVQELPLEINKLQNLRHISSFFKDRTSGNTSSAHGTNLGVKIQEGFGYLENLETLEYVNVHPSGVVSFINDLEKLMKLKALGLLKLTTETSRAICAANAKNLNHLEHLYLATTNEDYILDVEPLSESPPLQLQRLNLIGQLKELPRWISELWNLQALFLSFSKLTEDPLKYLKHLPNLTSLRLRKSYEGDQLHFEEGGFQKLKDLTLLKLKELKLVKMDKGTLSQLKTLNIGSCRLMEEIPAGIEHLRNLKELKIRDMAREFVVRIQPNGGLDYPKIQHIPMVVLL</sequence>
<evidence type="ECO:0000313" key="10">
    <source>
        <dbReference type="Proteomes" id="UP000525078"/>
    </source>
</evidence>
<dbReference type="Gene3D" id="1.20.5.4130">
    <property type="match status" value="1"/>
</dbReference>
<dbReference type="SUPFAM" id="SSF52058">
    <property type="entry name" value="L domain-like"/>
    <property type="match status" value="1"/>
</dbReference>
<dbReference type="Gene3D" id="1.10.10.10">
    <property type="entry name" value="Winged helix-like DNA-binding domain superfamily/Winged helix DNA-binding domain"/>
    <property type="match status" value="1"/>
</dbReference>
<evidence type="ECO:0000313" key="9">
    <source>
        <dbReference type="EMBL" id="KAF4352406.1"/>
    </source>
</evidence>
<dbReference type="InterPro" id="IPR042197">
    <property type="entry name" value="Apaf_helical"/>
</dbReference>
<dbReference type="InterPro" id="IPR044974">
    <property type="entry name" value="Disease_R_plants"/>
</dbReference>
<dbReference type="FunFam" id="3.40.50.300:FF:001091">
    <property type="entry name" value="Probable disease resistance protein At1g61300"/>
    <property type="match status" value="1"/>
</dbReference>
<reference evidence="9 10" key="1">
    <citation type="journal article" date="2020" name="bioRxiv">
        <title>Sequence and annotation of 42 cannabis genomes reveals extensive copy number variation in cannabinoid synthesis and pathogen resistance genes.</title>
        <authorList>
            <person name="Mckernan K.J."/>
            <person name="Helbert Y."/>
            <person name="Kane L.T."/>
            <person name="Ebling H."/>
            <person name="Zhang L."/>
            <person name="Liu B."/>
            <person name="Eaton Z."/>
            <person name="Mclaughlin S."/>
            <person name="Kingan S."/>
            <person name="Baybayan P."/>
            <person name="Concepcion G."/>
            <person name="Jordan M."/>
            <person name="Riva A."/>
            <person name="Barbazuk W."/>
            <person name="Harkins T."/>
        </authorList>
    </citation>
    <scope>NUCLEOTIDE SEQUENCE [LARGE SCALE GENOMIC DNA]</scope>
    <source>
        <strain evidence="10">cv. Jamaican Lion 4</strain>
        <tissue evidence="9">Leaf</tissue>
    </source>
</reference>
<dbReference type="Pfam" id="PF18052">
    <property type="entry name" value="Rx_N"/>
    <property type="match status" value="1"/>
</dbReference>
<dbReference type="InterPro" id="IPR036388">
    <property type="entry name" value="WH-like_DNA-bd_sf"/>
</dbReference>
<keyword evidence="2" id="KW-0547">Nucleotide-binding</keyword>
<keyword evidence="1" id="KW-0677">Repeat</keyword>
<evidence type="ECO:0000259" key="8">
    <source>
        <dbReference type="Pfam" id="PF23598"/>
    </source>
</evidence>
<dbReference type="FunFam" id="1.10.10.10:FF:000322">
    <property type="entry name" value="Probable disease resistance protein At1g63360"/>
    <property type="match status" value="1"/>
</dbReference>
<dbReference type="PANTHER" id="PTHR23155:SF1052">
    <property type="entry name" value="DISEASE RESISTANCE PROTEIN RPM1"/>
    <property type="match status" value="1"/>
</dbReference>
<accession>A0A7J6E287</accession>
<evidence type="ECO:0000256" key="3">
    <source>
        <dbReference type="ARBA" id="ARBA00022821"/>
    </source>
</evidence>